<protein>
    <submittedName>
        <fullName evidence="5">Unannotated protein</fullName>
    </submittedName>
</protein>
<feature type="domain" description="Glycosyltransferase subfamily 4-like N-terminal" evidence="4">
    <location>
        <begin position="17"/>
        <end position="179"/>
    </location>
</feature>
<dbReference type="InterPro" id="IPR028098">
    <property type="entry name" value="Glyco_trans_4-like_N"/>
</dbReference>
<reference evidence="5" key="1">
    <citation type="submission" date="2020-05" db="EMBL/GenBank/DDBJ databases">
        <authorList>
            <person name="Chiriac C."/>
            <person name="Salcher M."/>
            <person name="Ghai R."/>
            <person name="Kavagutti S V."/>
        </authorList>
    </citation>
    <scope>NUCLEOTIDE SEQUENCE</scope>
</reference>
<evidence type="ECO:0000256" key="2">
    <source>
        <dbReference type="ARBA" id="ARBA00022679"/>
    </source>
</evidence>
<keyword evidence="1" id="KW-0328">Glycosyltransferase</keyword>
<name>A0A6J7HFX8_9ZZZZ</name>
<sequence>MRILHAVTLFSPDGAYGGPVRVALNQASALRDSGHEVTITAGVRGYDPIPTEQEGVPLALKKARNLVPGVGFAGLGAPTSLTWLRQHRTEFDVVHIHLARDLVMLPFATAVHALGLPFVVQSHGMLAPKSNPLAPALDALFVRRLLRQAHTVFCLTDQEREGISDVAGDGVRIDMLNNGVPEYEAAESTELPPEILYLARLHPRKRPLDFVNAAKQVLDSGLSGRFTLVGPDEGEADRVTESIADTTEITWEGPLPGGAGPERMRRASIYVLPSVNEPYPMSVLEAMAVGIPVVVTEECGLAALVARTGCGIVTVPGEGPIAEAMKTLLSDPALAQAMGDRGRAAARSELSMQSVATRLNDTYSAATADRGRRA</sequence>
<evidence type="ECO:0000256" key="1">
    <source>
        <dbReference type="ARBA" id="ARBA00022676"/>
    </source>
</evidence>
<dbReference type="InterPro" id="IPR001296">
    <property type="entry name" value="Glyco_trans_1"/>
</dbReference>
<feature type="domain" description="Glycosyl transferase family 1" evidence="3">
    <location>
        <begin position="190"/>
        <end position="343"/>
    </location>
</feature>
<dbReference type="AlphaFoldDB" id="A0A6J7HFX8"/>
<organism evidence="5">
    <name type="scientific">freshwater metagenome</name>
    <dbReference type="NCBI Taxonomy" id="449393"/>
    <lineage>
        <taxon>unclassified sequences</taxon>
        <taxon>metagenomes</taxon>
        <taxon>ecological metagenomes</taxon>
    </lineage>
</organism>
<dbReference type="Pfam" id="PF13579">
    <property type="entry name" value="Glyco_trans_4_4"/>
    <property type="match status" value="1"/>
</dbReference>
<dbReference type="EMBL" id="CAFBLX010000316">
    <property type="protein sequence ID" value="CAB4915933.1"/>
    <property type="molecule type" value="Genomic_DNA"/>
</dbReference>
<dbReference type="PANTHER" id="PTHR12526">
    <property type="entry name" value="GLYCOSYLTRANSFERASE"/>
    <property type="match status" value="1"/>
</dbReference>
<evidence type="ECO:0000259" key="3">
    <source>
        <dbReference type="Pfam" id="PF00534"/>
    </source>
</evidence>
<dbReference type="SUPFAM" id="SSF53756">
    <property type="entry name" value="UDP-Glycosyltransferase/glycogen phosphorylase"/>
    <property type="match status" value="1"/>
</dbReference>
<accession>A0A6J7HFX8</accession>
<dbReference type="GO" id="GO:0016757">
    <property type="term" value="F:glycosyltransferase activity"/>
    <property type="evidence" value="ECO:0007669"/>
    <property type="project" value="UniProtKB-KW"/>
</dbReference>
<dbReference type="Gene3D" id="3.40.50.2000">
    <property type="entry name" value="Glycogen Phosphorylase B"/>
    <property type="match status" value="2"/>
</dbReference>
<dbReference type="Pfam" id="PF00534">
    <property type="entry name" value="Glycos_transf_1"/>
    <property type="match status" value="1"/>
</dbReference>
<evidence type="ECO:0000259" key="4">
    <source>
        <dbReference type="Pfam" id="PF13579"/>
    </source>
</evidence>
<gene>
    <name evidence="5" type="ORF">UFOPK3472_03318</name>
</gene>
<evidence type="ECO:0000313" key="5">
    <source>
        <dbReference type="EMBL" id="CAB4915933.1"/>
    </source>
</evidence>
<dbReference type="PANTHER" id="PTHR12526:SF510">
    <property type="entry name" value="D-INOSITOL 3-PHOSPHATE GLYCOSYLTRANSFERASE"/>
    <property type="match status" value="1"/>
</dbReference>
<keyword evidence="2" id="KW-0808">Transferase</keyword>
<proteinExistence type="predicted"/>